<keyword evidence="2" id="KW-0472">Membrane</keyword>
<keyword evidence="4" id="KW-1185">Reference proteome</keyword>
<gene>
    <name evidence="3 5" type="ORF">BDZ99DRAFT_459521</name>
</gene>
<evidence type="ECO:0000313" key="4">
    <source>
        <dbReference type="Proteomes" id="UP000504636"/>
    </source>
</evidence>
<reference evidence="3 5" key="1">
    <citation type="journal article" date="2020" name="Stud. Mycol.">
        <title>101 Dothideomycetes genomes: a test case for predicting lifestyles and emergence of pathogens.</title>
        <authorList>
            <person name="Haridas S."/>
            <person name="Albert R."/>
            <person name="Binder M."/>
            <person name="Bloem J."/>
            <person name="Labutti K."/>
            <person name="Salamov A."/>
            <person name="Andreopoulos B."/>
            <person name="Baker S."/>
            <person name="Barry K."/>
            <person name="Bills G."/>
            <person name="Bluhm B."/>
            <person name="Cannon C."/>
            <person name="Castanera R."/>
            <person name="Culley D."/>
            <person name="Daum C."/>
            <person name="Ezra D."/>
            <person name="Gonzalez J."/>
            <person name="Henrissat B."/>
            <person name="Kuo A."/>
            <person name="Liang C."/>
            <person name="Lipzen A."/>
            <person name="Lutzoni F."/>
            <person name="Magnuson J."/>
            <person name="Mondo S."/>
            <person name="Nolan M."/>
            <person name="Ohm R."/>
            <person name="Pangilinan J."/>
            <person name="Park H.-J."/>
            <person name="Ramirez L."/>
            <person name="Alfaro M."/>
            <person name="Sun H."/>
            <person name="Tritt A."/>
            <person name="Yoshinaga Y."/>
            <person name="Zwiers L.-H."/>
            <person name="Turgeon B."/>
            <person name="Goodwin S."/>
            <person name="Spatafora J."/>
            <person name="Crous P."/>
            <person name="Grigoriev I."/>
        </authorList>
    </citation>
    <scope>NUCLEOTIDE SEQUENCE</scope>
    <source>
        <strain evidence="3 5">CBS 304.34</strain>
    </source>
</reference>
<dbReference type="Proteomes" id="UP000504636">
    <property type="component" value="Unplaced"/>
</dbReference>
<feature type="compositionally biased region" description="Basic and acidic residues" evidence="1">
    <location>
        <begin position="103"/>
        <end position="126"/>
    </location>
</feature>
<accession>A0A6A6Z0S7</accession>
<reference evidence="5" key="3">
    <citation type="submission" date="2025-04" db="UniProtKB">
        <authorList>
            <consortium name="RefSeq"/>
        </authorList>
    </citation>
    <scope>IDENTIFICATION</scope>
    <source>
        <strain evidence="5">CBS 304.34</strain>
    </source>
</reference>
<protein>
    <submittedName>
        <fullName evidence="3 5">Uncharacterized protein</fullName>
    </submittedName>
</protein>
<keyword evidence="2" id="KW-1133">Transmembrane helix</keyword>
<reference evidence="5" key="2">
    <citation type="submission" date="2020-04" db="EMBL/GenBank/DDBJ databases">
        <authorList>
            <consortium name="NCBI Genome Project"/>
        </authorList>
    </citation>
    <scope>NUCLEOTIDE SEQUENCE</scope>
    <source>
        <strain evidence="5">CBS 304.34</strain>
    </source>
</reference>
<proteinExistence type="predicted"/>
<dbReference type="RefSeq" id="XP_033580729.1">
    <property type="nucleotide sequence ID" value="XM_033719181.1"/>
</dbReference>
<dbReference type="AlphaFoldDB" id="A0A6A6Z0S7"/>
<dbReference type="OrthoDB" id="10425976at2759"/>
<dbReference type="GeneID" id="54460074"/>
<evidence type="ECO:0000313" key="5">
    <source>
        <dbReference type="RefSeq" id="XP_033580729.1"/>
    </source>
</evidence>
<feature type="region of interest" description="Disordered" evidence="1">
    <location>
        <begin position="103"/>
        <end position="138"/>
    </location>
</feature>
<sequence>MGHFQSTPTNPWPPSAGHPQASSFRGLFSPTTSLEVRSAQNQTLYWGSKLLTVLALSGIVKVGIVPITKFGLIATKIYLIQRRRAGRYIPDFWVFAWLIDGEGRNGDDEVKRDDVKDDGKEEKGDVSDGETYGKGVGDTVVLVG</sequence>
<evidence type="ECO:0000313" key="3">
    <source>
        <dbReference type="EMBL" id="KAF2813765.1"/>
    </source>
</evidence>
<name>A0A6A6Z0S7_9PEZI</name>
<organism evidence="3">
    <name type="scientific">Mytilinidion resinicola</name>
    <dbReference type="NCBI Taxonomy" id="574789"/>
    <lineage>
        <taxon>Eukaryota</taxon>
        <taxon>Fungi</taxon>
        <taxon>Dikarya</taxon>
        <taxon>Ascomycota</taxon>
        <taxon>Pezizomycotina</taxon>
        <taxon>Dothideomycetes</taxon>
        <taxon>Pleosporomycetidae</taxon>
        <taxon>Mytilinidiales</taxon>
        <taxon>Mytilinidiaceae</taxon>
        <taxon>Mytilinidion</taxon>
    </lineage>
</organism>
<feature type="region of interest" description="Disordered" evidence="1">
    <location>
        <begin position="1"/>
        <end position="20"/>
    </location>
</feature>
<keyword evidence="2" id="KW-0812">Transmembrane</keyword>
<dbReference type="EMBL" id="MU003695">
    <property type="protein sequence ID" value="KAF2813765.1"/>
    <property type="molecule type" value="Genomic_DNA"/>
</dbReference>
<feature type="transmembrane region" description="Helical" evidence="2">
    <location>
        <begin position="50"/>
        <end position="74"/>
    </location>
</feature>
<evidence type="ECO:0000256" key="2">
    <source>
        <dbReference type="SAM" id="Phobius"/>
    </source>
</evidence>
<evidence type="ECO:0000256" key="1">
    <source>
        <dbReference type="SAM" id="MobiDB-lite"/>
    </source>
</evidence>